<keyword evidence="2 6" id="KW-0349">Heme</keyword>
<proteinExistence type="predicted"/>
<name>A0ABU1AS50_9BACT</name>
<dbReference type="Pfam" id="PF00034">
    <property type="entry name" value="Cytochrom_C"/>
    <property type="match status" value="2"/>
</dbReference>
<protein>
    <submittedName>
        <fullName evidence="8">C-type cytochrome</fullName>
    </submittedName>
</protein>
<keyword evidence="1" id="KW-0813">Transport</keyword>
<evidence type="ECO:0000256" key="1">
    <source>
        <dbReference type="ARBA" id="ARBA00022448"/>
    </source>
</evidence>
<keyword evidence="4" id="KW-0249">Electron transport</keyword>
<comment type="caution">
    <text evidence="8">The sequence shown here is derived from an EMBL/GenBank/DDBJ whole genome shotgun (WGS) entry which is preliminary data.</text>
</comment>
<evidence type="ECO:0000259" key="7">
    <source>
        <dbReference type="PROSITE" id="PS51007"/>
    </source>
</evidence>
<keyword evidence="9" id="KW-1185">Reference proteome</keyword>
<evidence type="ECO:0000256" key="2">
    <source>
        <dbReference type="ARBA" id="ARBA00022617"/>
    </source>
</evidence>
<dbReference type="Proteomes" id="UP001225316">
    <property type="component" value="Unassembled WGS sequence"/>
</dbReference>
<dbReference type="PANTHER" id="PTHR33751:SF9">
    <property type="entry name" value="CYTOCHROME C4"/>
    <property type="match status" value="1"/>
</dbReference>
<dbReference type="Gene3D" id="1.10.760.10">
    <property type="entry name" value="Cytochrome c-like domain"/>
    <property type="match status" value="2"/>
</dbReference>
<dbReference type="PROSITE" id="PS51007">
    <property type="entry name" value="CYTC"/>
    <property type="match status" value="1"/>
</dbReference>
<dbReference type="RefSeq" id="WP_308948519.1">
    <property type="nucleotide sequence ID" value="NZ_JARXHW010000004.1"/>
</dbReference>
<dbReference type="InterPro" id="IPR050597">
    <property type="entry name" value="Cytochrome_c_Oxidase_Subunit"/>
</dbReference>
<gene>
    <name evidence="8" type="ORF">QEH52_02925</name>
</gene>
<dbReference type="InterPro" id="IPR036909">
    <property type="entry name" value="Cyt_c-like_dom_sf"/>
</dbReference>
<dbReference type="EMBL" id="JARXHW010000004">
    <property type="protein sequence ID" value="MDQ8206447.1"/>
    <property type="molecule type" value="Genomic_DNA"/>
</dbReference>
<feature type="domain" description="Cytochrome c" evidence="7">
    <location>
        <begin position="113"/>
        <end position="201"/>
    </location>
</feature>
<evidence type="ECO:0000313" key="8">
    <source>
        <dbReference type="EMBL" id="MDQ8206447.1"/>
    </source>
</evidence>
<accession>A0ABU1AS50</accession>
<dbReference type="InterPro" id="IPR009056">
    <property type="entry name" value="Cyt_c-like_dom"/>
</dbReference>
<sequence>METALSHSSDYQTLSHSAKRISYTSCLPCHGEEGRGKQDVFAPALAGQKRWYLERQIKNYQQGIRGMHSSDIAGASMRAMSLLLLDQDVMNAVLDEIEEFPIPPAVQLNNQPYNIESGKERYTISCAHCHGERAEGDQALGAPRLNTLPAWYTLRQLRNFQAGIRGQHNDDTRGKEMRPMAMAVYNEQAIQDVAAYIATLQDKDLSH</sequence>
<evidence type="ECO:0000313" key="9">
    <source>
        <dbReference type="Proteomes" id="UP001225316"/>
    </source>
</evidence>
<evidence type="ECO:0000256" key="4">
    <source>
        <dbReference type="ARBA" id="ARBA00022982"/>
    </source>
</evidence>
<organism evidence="8 9">
    <name type="scientific">Thalassobacterium maritimum</name>
    <dbReference type="NCBI Taxonomy" id="3041265"/>
    <lineage>
        <taxon>Bacteria</taxon>
        <taxon>Pseudomonadati</taxon>
        <taxon>Verrucomicrobiota</taxon>
        <taxon>Opitutia</taxon>
        <taxon>Puniceicoccales</taxon>
        <taxon>Coraliomargaritaceae</taxon>
        <taxon>Thalassobacterium</taxon>
    </lineage>
</organism>
<evidence type="ECO:0000256" key="5">
    <source>
        <dbReference type="ARBA" id="ARBA00023004"/>
    </source>
</evidence>
<evidence type="ECO:0000256" key="6">
    <source>
        <dbReference type="PROSITE-ProRule" id="PRU00433"/>
    </source>
</evidence>
<keyword evidence="3 6" id="KW-0479">Metal-binding</keyword>
<evidence type="ECO:0000256" key="3">
    <source>
        <dbReference type="ARBA" id="ARBA00022723"/>
    </source>
</evidence>
<keyword evidence="5 6" id="KW-0408">Iron</keyword>
<dbReference type="PANTHER" id="PTHR33751">
    <property type="entry name" value="CBB3-TYPE CYTOCHROME C OXIDASE SUBUNIT FIXP"/>
    <property type="match status" value="1"/>
</dbReference>
<dbReference type="SUPFAM" id="SSF46626">
    <property type="entry name" value="Cytochrome c"/>
    <property type="match status" value="2"/>
</dbReference>
<reference evidence="8 9" key="1">
    <citation type="submission" date="2023-04" db="EMBL/GenBank/DDBJ databases">
        <title>A novel bacteria isolated from coastal sediment.</title>
        <authorList>
            <person name="Liu X.-J."/>
            <person name="Du Z.-J."/>
        </authorList>
    </citation>
    <scope>NUCLEOTIDE SEQUENCE [LARGE SCALE GENOMIC DNA]</scope>
    <source>
        <strain evidence="8 9">SDUM461003</strain>
    </source>
</reference>